<reference evidence="1 2" key="1">
    <citation type="journal article" date="2020" name="Int. J. Syst. Evol. Microbiol.">
        <title>Tenacibaculum piscium sp. nov., isolated from skin ulcers of sea-farmed fish, and description of Tenacibaculum finnmarkense sp. nov. with subdivision into genomovars finnmarkense and ulcerans.</title>
        <authorList>
            <person name="Olsen A.B."/>
            <person name="Spilsberg B."/>
            <person name="Nilsen H.K."/>
            <person name="Lagesen K."/>
            <person name="Gulla S."/>
            <person name="Avendano-Herrera R."/>
            <person name="Irgang R."/>
            <person name="Duchaud E."/>
            <person name="Colquhoun D.J."/>
        </authorList>
    </citation>
    <scope>NUCLEOTIDE SEQUENCE [LARGE SCALE GENOMIC DNA]</scope>
    <source>
        <strain evidence="1 2">TNO037</strain>
    </source>
</reference>
<organism evidence="1 2">
    <name type="scientific">Tenacibaculum finnmarkense genomovar finnmarkense</name>
    <dbReference type="NCBI Taxonomy" id="1458503"/>
    <lineage>
        <taxon>Bacteria</taxon>
        <taxon>Pseudomonadati</taxon>
        <taxon>Bacteroidota</taxon>
        <taxon>Flavobacteriia</taxon>
        <taxon>Flavobacteriales</taxon>
        <taxon>Flavobacteriaceae</taxon>
        <taxon>Tenacibaculum</taxon>
        <taxon>Tenacibaculum finnmarkense</taxon>
    </lineage>
</organism>
<evidence type="ECO:0000313" key="1">
    <source>
        <dbReference type="EMBL" id="MBE7696146.1"/>
    </source>
</evidence>
<dbReference type="GeneID" id="86819814"/>
<dbReference type="RefSeq" id="WP_145993650.1">
    <property type="nucleotide sequence ID" value="NZ_JAFMUB010000021.1"/>
</dbReference>
<dbReference type="AlphaFoldDB" id="A0AAP1RHN1"/>
<name>A0AAP1RHN1_9FLAO</name>
<accession>A0AAP1RHN1</accession>
<protein>
    <submittedName>
        <fullName evidence="1">Uncharacterized protein</fullName>
    </submittedName>
</protein>
<dbReference type="EMBL" id="WXXV01000024">
    <property type="protein sequence ID" value="MBE7696146.1"/>
    <property type="molecule type" value="Genomic_DNA"/>
</dbReference>
<keyword evidence="2" id="KW-1185">Reference proteome</keyword>
<comment type="caution">
    <text evidence="1">The sequence shown here is derived from an EMBL/GenBank/DDBJ whole genome shotgun (WGS) entry which is preliminary data.</text>
</comment>
<proteinExistence type="predicted"/>
<dbReference type="Proteomes" id="UP000806077">
    <property type="component" value="Unassembled WGS sequence"/>
</dbReference>
<evidence type="ECO:0000313" key="2">
    <source>
        <dbReference type="Proteomes" id="UP000806077"/>
    </source>
</evidence>
<gene>
    <name evidence="1" type="ORF">F7645_12020</name>
</gene>
<sequence>MKKTLKWISILGVLIFLLCYQSLLVNRNVSNIPFTPNIFVSSSSVKKTSFFVESFDYMHNAYSRKLNDSIESYHMIYERVSLNHKVTGAMWKVKYKNMNAKNLLNYLDASDLFLFTSLNDTEDLYTKKKVIFKNKQINQYLIGSFDKTDSCYYLNYDYPNDYTPYKDQHSFKKNFKDIMIGSPR</sequence>